<dbReference type="InterPro" id="IPR025602">
    <property type="entry name" value="BCP1_family"/>
</dbReference>
<evidence type="ECO:0000313" key="1">
    <source>
        <dbReference type="EMBL" id="GLB36742.1"/>
    </source>
</evidence>
<sequence>MRVPQVKVAVVMNETHPIETQTVCREDSADSSSDVFFNPNPKVDYQALKRLLRQLFQRDADIFQLHELAELVLRQPTVARP</sequence>
<reference evidence="1" key="1">
    <citation type="submission" date="2022-07" db="EMBL/GenBank/DDBJ databases">
        <title>The genome of Lyophyllum shimeji provides insight into the initial evolution of ectomycorrhizal fungal genome.</title>
        <authorList>
            <person name="Kobayashi Y."/>
            <person name="Shibata T."/>
            <person name="Hirakawa H."/>
            <person name="Shigenobu S."/>
            <person name="Nishiyama T."/>
            <person name="Yamada A."/>
            <person name="Hasebe M."/>
            <person name="Kawaguchi M."/>
        </authorList>
    </citation>
    <scope>NUCLEOTIDE SEQUENCE</scope>
    <source>
        <strain evidence="1">AT787</strain>
    </source>
</reference>
<dbReference type="AlphaFoldDB" id="A0A9P3PIE2"/>
<evidence type="ECO:0000313" key="2">
    <source>
        <dbReference type="Proteomes" id="UP001063166"/>
    </source>
</evidence>
<dbReference type="Proteomes" id="UP001063166">
    <property type="component" value="Unassembled WGS sequence"/>
</dbReference>
<keyword evidence="2" id="KW-1185">Reference proteome</keyword>
<name>A0A9P3PIE2_LYOSH</name>
<dbReference type="EMBL" id="BRPK01000003">
    <property type="protein sequence ID" value="GLB36742.1"/>
    <property type="molecule type" value="Genomic_DNA"/>
</dbReference>
<dbReference type="Pfam" id="PF13862">
    <property type="entry name" value="BCCIP"/>
    <property type="match status" value="1"/>
</dbReference>
<protein>
    <submittedName>
        <fullName evidence="1">Uncharacterized protein</fullName>
    </submittedName>
</protein>
<organism evidence="1 2">
    <name type="scientific">Lyophyllum shimeji</name>
    <name type="common">Hon-shimeji</name>
    <name type="synonym">Tricholoma shimeji</name>
    <dbReference type="NCBI Taxonomy" id="47721"/>
    <lineage>
        <taxon>Eukaryota</taxon>
        <taxon>Fungi</taxon>
        <taxon>Dikarya</taxon>
        <taxon>Basidiomycota</taxon>
        <taxon>Agaricomycotina</taxon>
        <taxon>Agaricomycetes</taxon>
        <taxon>Agaricomycetidae</taxon>
        <taxon>Agaricales</taxon>
        <taxon>Tricholomatineae</taxon>
        <taxon>Lyophyllaceae</taxon>
        <taxon>Lyophyllum</taxon>
    </lineage>
</organism>
<gene>
    <name evidence="1" type="primary">BCP1</name>
    <name evidence="1" type="ORF">LshimejAT787_0310290</name>
</gene>
<proteinExistence type="predicted"/>
<accession>A0A9P3PIE2</accession>
<comment type="caution">
    <text evidence="1">The sequence shown here is derived from an EMBL/GenBank/DDBJ whole genome shotgun (WGS) entry which is preliminary data.</text>
</comment>
<dbReference type="OrthoDB" id="27543at2759"/>